<reference evidence="1 2" key="1">
    <citation type="submission" date="2014-04" db="EMBL/GenBank/DDBJ databases">
        <title>Whole genome shotgun sequence of Geobacillus caldoxylosilyticus NBRC 107762.</title>
        <authorList>
            <person name="Hosoyama A."/>
            <person name="Hosoyama Y."/>
            <person name="Katano-Makiyama Y."/>
            <person name="Tsuchikane K."/>
            <person name="Ohji S."/>
            <person name="Ichikawa N."/>
            <person name="Yamazoe A."/>
            <person name="Fujita N."/>
        </authorList>
    </citation>
    <scope>NUCLEOTIDE SEQUENCE [LARGE SCALE GENOMIC DNA]</scope>
    <source>
        <strain evidence="1 2">NBRC 107762</strain>
    </source>
</reference>
<protein>
    <recommendedName>
        <fullName evidence="3">SatD family (SatD)</fullName>
    </recommendedName>
</protein>
<evidence type="ECO:0000313" key="1">
    <source>
        <dbReference type="EMBL" id="GAJ41193.1"/>
    </source>
</evidence>
<evidence type="ECO:0008006" key="3">
    <source>
        <dbReference type="Google" id="ProtNLM"/>
    </source>
</evidence>
<evidence type="ECO:0000313" key="2">
    <source>
        <dbReference type="Proteomes" id="UP000023561"/>
    </source>
</evidence>
<dbReference type="AlphaFoldDB" id="A0A023DIX0"/>
<sequence length="227" mass="26179">MKPAVCFALDVKHSRQMDKKRLLMILNDLKETINKRFHKDLLVPFAIRNGDELVGVIGNFSSGYPLIKYIYSQSCFHQCPFYSGIGIGELETDTTDVHTINGSAVLCAFAAREHLKEKKEKTKIWSENENTTSFYILAEALPFEPLNTLLGWILETKRNWTDKQKQVIHLIEQFPGWTYEKIGRHLGYKSPISTVSYLLKRAEYQKVKATEASFTELLILYQTLLKK</sequence>
<accession>A0A023DIX0</accession>
<dbReference type="OrthoDB" id="2359394at2"/>
<dbReference type="RefSeq" id="WP_017437202.1">
    <property type="nucleotide sequence ID" value="NZ_BAWO01000060.1"/>
</dbReference>
<keyword evidence="2" id="KW-1185">Reference proteome</keyword>
<name>A0A023DIX0_9BACL</name>
<dbReference type="EMBL" id="BAWO01000060">
    <property type="protein sequence ID" value="GAJ41193.1"/>
    <property type="molecule type" value="Genomic_DNA"/>
</dbReference>
<gene>
    <name evidence="1" type="ORF">GCA01S_060_00090</name>
</gene>
<proteinExistence type="predicted"/>
<organism evidence="1 2">
    <name type="scientific">Parageobacillus caldoxylosilyticus NBRC 107762</name>
    <dbReference type="NCBI Taxonomy" id="1220594"/>
    <lineage>
        <taxon>Bacteria</taxon>
        <taxon>Bacillati</taxon>
        <taxon>Bacillota</taxon>
        <taxon>Bacilli</taxon>
        <taxon>Bacillales</taxon>
        <taxon>Anoxybacillaceae</taxon>
        <taxon>Saccharococcus</taxon>
    </lineage>
</organism>
<comment type="caution">
    <text evidence="1">The sequence shown here is derived from an EMBL/GenBank/DDBJ whole genome shotgun (WGS) entry which is preliminary data.</text>
</comment>
<dbReference type="Proteomes" id="UP000023561">
    <property type="component" value="Unassembled WGS sequence"/>
</dbReference>